<dbReference type="SUPFAM" id="SSF56037">
    <property type="entry name" value="PheT/TilS domain"/>
    <property type="match status" value="1"/>
</dbReference>
<feature type="domain" description="Lysidine-tRNA(Ile) synthetase C-terminal" evidence="9">
    <location>
        <begin position="356"/>
        <end position="425"/>
    </location>
</feature>
<dbReference type="CDD" id="cd01992">
    <property type="entry name" value="TilS_N"/>
    <property type="match status" value="1"/>
</dbReference>
<dbReference type="Gene3D" id="3.40.50.620">
    <property type="entry name" value="HUPs"/>
    <property type="match status" value="1"/>
</dbReference>
<evidence type="ECO:0000256" key="1">
    <source>
        <dbReference type="ARBA" id="ARBA00004496"/>
    </source>
</evidence>
<dbReference type="SMART" id="SM00977">
    <property type="entry name" value="TilS_C"/>
    <property type="match status" value="1"/>
</dbReference>
<evidence type="ECO:0000256" key="6">
    <source>
        <dbReference type="ARBA" id="ARBA00022840"/>
    </source>
</evidence>
<dbReference type="EC" id="6.3.4.19" evidence="8"/>
<dbReference type="SUPFAM" id="SSF52402">
    <property type="entry name" value="Adenine nucleotide alpha hydrolases-like"/>
    <property type="match status" value="1"/>
</dbReference>
<dbReference type="InterPro" id="IPR012094">
    <property type="entry name" value="tRNA_Ile_lys_synt"/>
</dbReference>
<dbReference type="EMBL" id="CP117884">
    <property type="protein sequence ID" value="WDF83055.1"/>
    <property type="molecule type" value="Genomic_DNA"/>
</dbReference>
<proteinExistence type="inferred from homology"/>
<name>A0ABY7WS89_9LACO</name>
<comment type="catalytic activity">
    <reaction evidence="7 8">
        <text>cytidine(34) in tRNA(Ile2) + L-lysine + ATP = lysidine(34) in tRNA(Ile2) + AMP + diphosphate + H(+)</text>
        <dbReference type="Rhea" id="RHEA:43744"/>
        <dbReference type="Rhea" id="RHEA-COMP:10625"/>
        <dbReference type="Rhea" id="RHEA-COMP:10670"/>
        <dbReference type="ChEBI" id="CHEBI:15378"/>
        <dbReference type="ChEBI" id="CHEBI:30616"/>
        <dbReference type="ChEBI" id="CHEBI:32551"/>
        <dbReference type="ChEBI" id="CHEBI:33019"/>
        <dbReference type="ChEBI" id="CHEBI:82748"/>
        <dbReference type="ChEBI" id="CHEBI:83665"/>
        <dbReference type="ChEBI" id="CHEBI:456215"/>
        <dbReference type="EC" id="6.3.4.19"/>
    </reaction>
</comment>
<dbReference type="HAMAP" id="MF_01161">
    <property type="entry name" value="tRNA_Ile_lys_synt"/>
    <property type="match status" value="1"/>
</dbReference>
<dbReference type="PANTHER" id="PTHR43033">
    <property type="entry name" value="TRNA(ILE)-LYSIDINE SYNTHASE-RELATED"/>
    <property type="match status" value="1"/>
</dbReference>
<keyword evidence="6 8" id="KW-0067">ATP-binding</keyword>
<accession>A0ABY7WS89</accession>
<dbReference type="InterPro" id="IPR011063">
    <property type="entry name" value="TilS/TtcA_N"/>
</dbReference>
<gene>
    <name evidence="8 10" type="primary">tilS</name>
    <name evidence="10" type="ORF">PQ472_02075</name>
</gene>
<dbReference type="GO" id="GO:0032267">
    <property type="term" value="F:tRNA(Ile)-lysidine synthase activity"/>
    <property type="evidence" value="ECO:0007669"/>
    <property type="project" value="UniProtKB-EC"/>
</dbReference>
<dbReference type="RefSeq" id="WP_274260944.1">
    <property type="nucleotide sequence ID" value="NZ_CP117884.1"/>
</dbReference>
<dbReference type="InterPro" id="IPR012795">
    <property type="entry name" value="tRNA_Ile_lys_synt_N"/>
</dbReference>
<keyword evidence="4 8" id="KW-0819">tRNA processing</keyword>
<evidence type="ECO:0000259" key="9">
    <source>
        <dbReference type="SMART" id="SM00977"/>
    </source>
</evidence>
<keyword evidence="11" id="KW-1185">Reference proteome</keyword>
<comment type="subcellular location">
    <subcellularLocation>
        <location evidence="1 8">Cytoplasm</location>
    </subcellularLocation>
</comment>
<sequence>MLTSKGLRQQLEQLGVTPGAHLLVAVSGGADSFSLLAMCAVLAKSGWLRLSAVHINHKLRPESEQEEQDVREYCTAQNIKLTVRTWPVANHPMTGVEAAARTFRYQQFAEVATADQVDALLTAHHRDDQAETVLFRLLRSGNADAAAGIAPRSSRNGLTILRPLLNVTRSDIRAYAQNHQLPFSDDASNDDVRYSRNFLRHEILPTLEERFPDASGHLADFAEQQRGLKSLADMTLASLVPKLGLKSDVFDWSESQTYSYAVQVLVMRAALQRWVPSVSTKQVHAVLAAVRIGDGKRRLVALTAGHVIAIRGCHVQLVAADDEQTSQTSLPPYLLVTSTLVAGDLVLCNLADSDGLVVRTRQPGDRVQLTNGHHQLLRRLFINAHVPQEHRAEINVLARDNEILWIDDSRLNQLLKQVSTDKIRAYLVQRRRVSPGRQKRNEQ</sequence>
<organism evidence="10 11">
    <name type="scientific">Lacticaseibacillus pabuli</name>
    <dbReference type="NCBI Taxonomy" id="3025672"/>
    <lineage>
        <taxon>Bacteria</taxon>
        <taxon>Bacillati</taxon>
        <taxon>Bacillota</taxon>
        <taxon>Bacilli</taxon>
        <taxon>Lactobacillales</taxon>
        <taxon>Lactobacillaceae</taxon>
        <taxon>Lacticaseibacillus</taxon>
    </lineage>
</organism>
<comment type="domain">
    <text evidence="8">The N-terminal region contains the highly conserved SGGXDS motif, predicted to be a P-loop motif involved in ATP binding.</text>
</comment>
<protein>
    <recommendedName>
        <fullName evidence="8">tRNA(Ile)-lysidine synthase</fullName>
        <ecNumber evidence="8">6.3.4.19</ecNumber>
    </recommendedName>
    <alternativeName>
        <fullName evidence="8">tRNA(Ile)-2-lysyl-cytidine synthase</fullName>
    </alternativeName>
    <alternativeName>
        <fullName evidence="8">tRNA(Ile)-lysidine synthetase</fullName>
    </alternativeName>
</protein>
<reference evidence="10 11" key="1">
    <citation type="submission" date="2023-02" db="EMBL/GenBank/DDBJ databases">
        <title>Genome sequence of Lacticaseibacillus sp. KACC 23028.</title>
        <authorList>
            <person name="Kim S."/>
            <person name="Heo J."/>
            <person name="Kwon S.-W."/>
        </authorList>
    </citation>
    <scope>NUCLEOTIDE SEQUENCE [LARGE SCALE GENOMIC DNA]</scope>
    <source>
        <strain evidence="10 11">KACC 23028</strain>
    </source>
</reference>
<evidence type="ECO:0000256" key="4">
    <source>
        <dbReference type="ARBA" id="ARBA00022694"/>
    </source>
</evidence>
<evidence type="ECO:0000313" key="10">
    <source>
        <dbReference type="EMBL" id="WDF83055.1"/>
    </source>
</evidence>
<keyword evidence="5 8" id="KW-0547">Nucleotide-binding</keyword>
<evidence type="ECO:0000256" key="2">
    <source>
        <dbReference type="ARBA" id="ARBA00022490"/>
    </source>
</evidence>
<dbReference type="PANTHER" id="PTHR43033:SF1">
    <property type="entry name" value="TRNA(ILE)-LYSIDINE SYNTHASE-RELATED"/>
    <property type="match status" value="1"/>
</dbReference>
<dbReference type="Pfam" id="PF11734">
    <property type="entry name" value="TilS_C"/>
    <property type="match status" value="1"/>
</dbReference>
<keyword evidence="2 8" id="KW-0963">Cytoplasm</keyword>
<evidence type="ECO:0000256" key="8">
    <source>
        <dbReference type="HAMAP-Rule" id="MF_01161"/>
    </source>
</evidence>
<evidence type="ECO:0000256" key="3">
    <source>
        <dbReference type="ARBA" id="ARBA00022598"/>
    </source>
</evidence>
<evidence type="ECO:0000256" key="5">
    <source>
        <dbReference type="ARBA" id="ARBA00022741"/>
    </source>
</evidence>
<dbReference type="InterPro" id="IPR012796">
    <property type="entry name" value="Lysidine-tRNA-synth_C"/>
</dbReference>
<dbReference type="NCBIfam" id="TIGR02433">
    <property type="entry name" value="lysidine_TilS_C"/>
    <property type="match status" value="1"/>
</dbReference>
<comment type="similarity">
    <text evidence="8">Belongs to the tRNA(Ile)-lysidine synthase family.</text>
</comment>
<dbReference type="InterPro" id="IPR014729">
    <property type="entry name" value="Rossmann-like_a/b/a_fold"/>
</dbReference>
<evidence type="ECO:0000313" key="11">
    <source>
        <dbReference type="Proteomes" id="UP001220377"/>
    </source>
</evidence>
<keyword evidence="3 8" id="KW-0436">Ligase</keyword>
<dbReference type="NCBIfam" id="TIGR02432">
    <property type="entry name" value="lysidine_TilS_N"/>
    <property type="match status" value="1"/>
</dbReference>
<feature type="binding site" evidence="8">
    <location>
        <begin position="27"/>
        <end position="32"/>
    </location>
    <ligand>
        <name>ATP</name>
        <dbReference type="ChEBI" id="CHEBI:30616"/>
    </ligand>
</feature>
<dbReference type="Pfam" id="PF01171">
    <property type="entry name" value="ATP_bind_3"/>
    <property type="match status" value="1"/>
</dbReference>
<evidence type="ECO:0000256" key="7">
    <source>
        <dbReference type="ARBA" id="ARBA00048539"/>
    </source>
</evidence>
<dbReference type="Proteomes" id="UP001220377">
    <property type="component" value="Chromosome"/>
</dbReference>
<comment type="function">
    <text evidence="8">Ligates lysine onto the cytidine present at position 34 of the AUA codon-specific tRNA(Ile) that contains the anticodon CAU, in an ATP-dependent manner. Cytidine is converted to lysidine, thus changing the amino acid specificity of the tRNA from methionine to isoleucine.</text>
</comment>